<proteinExistence type="predicted"/>
<reference evidence="2 3" key="1">
    <citation type="journal article" date="2013" name="Genome Announc.">
        <title>Genome Sequence of the Polycyclic Aromatic Hydrocarbon-Degrading Bacterium Strain Marinobacter nanhaiticus D15-8WT.</title>
        <authorList>
            <person name="Cui Z."/>
            <person name="Gao W."/>
            <person name="Li Q."/>
            <person name="Xu G."/>
            <person name="Zheng L."/>
        </authorList>
    </citation>
    <scope>NUCLEOTIDE SEQUENCE [LARGE SCALE GENOMIC DNA]</scope>
    <source>
        <strain evidence="2 3">D15-8W</strain>
    </source>
</reference>
<evidence type="ECO:0000259" key="1">
    <source>
        <dbReference type="PROSITE" id="PS51832"/>
    </source>
</evidence>
<dbReference type="HOGENOM" id="CLU_000445_92_1_6"/>
<gene>
    <name evidence="2" type="ORF">J057_06566</name>
</gene>
<dbReference type="Proteomes" id="UP000013165">
    <property type="component" value="Unassembled WGS sequence"/>
</dbReference>
<dbReference type="PATRIC" id="fig|626887.3.peg.1302"/>
<dbReference type="RefSeq" id="WP_004579289.1">
    <property type="nucleotide sequence ID" value="NZ_AP028878.1"/>
</dbReference>
<dbReference type="PANTHER" id="PTHR43155:SF2">
    <property type="entry name" value="CYCLIC DI-GMP PHOSPHODIESTERASE PA4108"/>
    <property type="match status" value="1"/>
</dbReference>
<evidence type="ECO:0000313" key="3">
    <source>
        <dbReference type="Proteomes" id="UP000013165"/>
    </source>
</evidence>
<feature type="domain" description="HD-GYP" evidence="1">
    <location>
        <begin position="112"/>
        <end position="309"/>
    </location>
</feature>
<sequence>MSNLVRIAPGALIIGKPLPWTVYDAEGNILLKQGYVIQTNIQLEQLFERGLFYPRRSDTPEPEPEAPEDIRPRNPFSDYPQLLRTLEYALRAIEDQSPDAQRRVIGLANLVARCCREAPDPCLALVHLYSVEPTAYEQTLFYAIICHFVAEQLLMDEKRILVLLGAALTANFALLPFLDKLNHSRARLSDDQRAVIHKHPELSAAALERAGVDNRLLLKIVAQHHEEPDGSGYPKGLTSEDILQEARIVALAERYTAMITRRAYRERFSITQARDALSQAGKTPGDRRIHRALLDALTPHPPGALVRLANNEVAVITRRGDAYRGTVAQAIVNPTGNRYIGAFKRDCSRPDYRVLQVEVPEMLPSMDYGQLWEFDRT</sequence>
<accession>N6WVC2</accession>
<dbReference type="STRING" id="626887.J057_06566"/>
<dbReference type="GO" id="GO:0008081">
    <property type="term" value="F:phosphoric diester hydrolase activity"/>
    <property type="evidence" value="ECO:0007669"/>
    <property type="project" value="UniProtKB-ARBA"/>
</dbReference>
<comment type="caution">
    <text evidence="2">The sequence shown here is derived from an EMBL/GenBank/DDBJ whole genome shotgun (WGS) entry which is preliminary data.</text>
</comment>
<organism evidence="2 3">
    <name type="scientific">Marinobacter nanhaiticus D15-8W</name>
    <dbReference type="NCBI Taxonomy" id="626887"/>
    <lineage>
        <taxon>Bacteria</taxon>
        <taxon>Pseudomonadati</taxon>
        <taxon>Pseudomonadota</taxon>
        <taxon>Gammaproteobacteria</taxon>
        <taxon>Pseudomonadales</taxon>
        <taxon>Marinobacteraceae</taxon>
        <taxon>Marinobacter</taxon>
    </lineage>
</organism>
<keyword evidence="3" id="KW-1185">Reference proteome</keyword>
<dbReference type="Pfam" id="PF13487">
    <property type="entry name" value="HD_5"/>
    <property type="match status" value="1"/>
</dbReference>
<dbReference type="AlphaFoldDB" id="N6WVC2"/>
<evidence type="ECO:0000313" key="2">
    <source>
        <dbReference type="EMBL" id="ENO14992.1"/>
    </source>
</evidence>
<dbReference type="EMBL" id="APLQ01000011">
    <property type="protein sequence ID" value="ENO14992.1"/>
    <property type="molecule type" value="Genomic_DNA"/>
</dbReference>
<protein>
    <submittedName>
        <fullName evidence="2">HD domain-containing protein</fullName>
    </submittedName>
</protein>
<dbReference type="CDD" id="cd00077">
    <property type="entry name" value="HDc"/>
    <property type="match status" value="1"/>
</dbReference>
<dbReference type="InterPro" id="IPR003607">
    <property type="entry name" value="HD/PDEase_dom"/>
</dbReference>
<dbReference type="InterPro" id="IPR037522">
    <property type="entry name" value="HD_GYP_dom"/>
</dbReference>
<name>N6WVC2_9GAMM</name>
<dbReference type="PROSITE" id="PS51832">
    <property type="entry name" value="HD_GYP"/>
    <property type="match status" value="1"/>
</dbReference>
<dbReference type="PANTHER" id="PTHR43155">
    <property type="entry name" value="CYCLIC DI-GMP PHOSPHODIESTERASE PA4108-RELATED"/>
    <property type="match status" value="1"/>
</dbReference>
<dbReference type="OrthoDB" id="9764808at2"/>
<dbReference type="SUPFAM" id="SSF109604">
    <property type="entry name" value="HD-domain/PDEase-like"/>
    <property type="match status" value="1"/>
</dbReference>
<dbReference type="eggNOG" id="COG2206">
    <property type="taxonomic scope" value="Bacteria"/>
</dbReference>
<dbReference type="Gene3D" id="1.10.3210.10">
    <property type="entry name" value="Hypothetical protein af1432"/>
    <property type="match status" value="1"/>
</dbReference>